<feature type="transmembrane region" description="Helical" evidence="1">
    <location>
        <begin position="36"/>
        <end position="56"/>
    </location>
</feature>
<reference evidence="2 3" key="1">
    <citation type="journal article" date="2024" name="Front. Plant Sci.">
        <title>Comprehensive phenomic and genomic studies of the species, Pectobacterium cacticida and proposal for reclassification as Alcorniella cacticida comb. nov.</title>
        <authorList>
            <person name="Jonca J."/>
            <person name="Pirhonen M."/>
            <person name="Waleron M.M."/>
            <person name="Gawor J."/>
            <person name="Mrozik A."/>
            <person name="Smoktunowicz M."/>
            <person name="Waleron K."/>
            <person name="Waleron M."/>
        </authorList>
    </citation>
    <scope>NUCLEOTIDE SEQUENCE [LARGE SCALE GENOMIC DNA]</scope>
    <source>
        <strain evidence="2 3">DPMP6</strain>
    </source>
</reference>
<accession>A0ABZ2GAU6</accession>
<keyword evidence="1" id="KW-0812">Transmembrane</keyword>
<name>A0ABZ2GAU6_9GAMM</name>
<organism evidence="2 3">
    <name type="scientific">Pectobacterium cacticida</name>
    <dbReference type="NCBI Taxonomy" id="69221"/>
    <lineage>
        <taxon>Bacteria</taxon>
        <taxon>Pseudomonadati</taxon>
        <taxon>Pseudomonadota</taxon>
        <taxon>Gammaproteobacteria</taxon>
        <taxon>Enterobacterales</taxon>
        <taxon>Pectobacteriaceae</taxon>
        <taxon>Pectobacterium</taxon>
    </lineage>
</organism>
<sequence length="60" mass="6866">MLKSIKPVLFDILAIFIKLIFSIIFVFISAHFPDSLMLPFVGLGILFSFWFGDCLADKLR</sequence>
<keyword evidence="3" id="KW-1185">Reference proteome</keyword>
<keyword evidence="1" id="KW-1133">Transmembrane helix</keyword>
<evidence type="ECO:0000313" key="2">
    <source>
        <dbReference type="EMBL" id="WWO38726.1"/>
    </source>
</evidence>
<gene>
    <name evidence="2" type="ORF">QNA12_01450</name>
</gene>
<feature type="transmembrane region" description="Helical" evidence="1">
    <location>
        <begin position="12"/>
        <end position="30"/>
    </location>
</feature>
<evidence type="ECO:0000256" key="1">
    <source>
        <dbReference type="SAM" id="Phobius"/>
    </source>
</evidence>
<keyword evidence="1" id="KW-0472">Membrane</keyword>
<dbReference type="Proteomes" id="UP001379444">
    <property type="component" value="Chromosome"/>
</dbReference>
<proteinExistence type="predicted"/>
<dbReference type="EMBL" id="CP125967">
    <property type="protein sequence ID" value="WWO38726.1"/>
    <property type="molecule type" value="Genomic_DNA"/>
</dbReference>
<evidence type="ECO:0000313" key="3">
    <source>
        <dbReference type="Proteomes" id="UP001379444"/>
    </source>
</evidence>
<dbReference type="RefSeq" id="WP_264497264.1">
    <property type="nucleotide sequence ID" value="NZ_CP109947.1"/>
</dbReference>
<protein>
    <submittedName>
        <fullName evidence="2">Uncharacterized protein</fullName>
    </submittedName>
</protein>